<evidence type="ECO:0000256" key="2">
    <source>
        <dbReference type="ARBA" id="ARBA00022777"/>
    </source>
</evidence>
<accession>A0A4P5ZZ54</accession>
<keyword evidence="1" id="KW-0808">Transferase</keyword>
<dbReference type="InterPro" id="IPR027417">
    <property type="entry name" value="P-loop_NTPase"/>
</dbReference>
<comment type="caution">
    <text evidence="4">The sequence shown here is derived from an EMBL/GenBank/DDBJ whole genome shotgun (WGS) entry which is preliminary data.</text>
</comment>
<reference evidence="5" key="1">
    <citation type="submission" date="2019-02" db="EMBL/GenBank/DDBJ databases">
        <title>Draft genome sequence of Planktothrix agardhii NIES-905.</title>
        <authorList>
            <person name="Yamaguchi H."/>
            <person name="Suzuki S."/>
            <person name="Kawachi M."/>
        </authorList>
    </citation>
    <scope>NUCLEOTIDE SEQUENCE [LARGE SCALE GENOMIC DNA]</scope>
    <source>
        <strain evidence="5">CCAP 1459/11A</strain>
    </source>
</reference>
<dbReference type="Proteomes" id="UP000299794">
    <property type="component" value="Unassembled WGS sequence"/>
</dbReference>
<dbReference type="InterPro" id="IPR016898">
    <property type="entry name" value="Polyphosphate_phosphotransfera"/>
</dbReference>
<dbReference type="Pfam" id="PF03976">
    <property type="entry name" value="PPK2"/>
    <property type="match status" value="1"/>
</dbReference>
<sequence length="223" mass="26692">MDAAGKDSTIKHVMSGINPQGCQVHSFKAPSTEELNHDYLWRCSKALPERGRIGIFNRSYYEEILVTRVHPEILEQRPLPMSIIDNNIWERRFEEINNFEKHLVNNGTIILKFFLNVSKEEQKERFLERINRPEKNWKFSENDAKERRFWDDYMSVYEDMFNHTSIKYAPWYIIPADHKWFTRLVVAGIIYTQLKELNLKYPSLSKEQHKELLKAKEILESQK</sequence>
<dbReference type="InterPro" id="IPR022488">
    <property type="entry name" value="PPK2-related"/>
</dbReference>
<dbReference type="EMBL" id="BJCD01000039">
    <property type="protein sequence ID" value="GDZ93957.1"/>
    <property type="molecule type" value="Genomic_DNA"/>
</dbReference>
<dbReference type="InterPro" id="IPR022300">
    <property type="entry name" value="PPK2-rel_1"/>
</dbReference>
<feature type="domain" description="Polyphosphate kinase-2-related" evidence="3">
    <location>
        <begin position="2"/>
        <end position="197"/>
    </location>
</feature>
<dbReference type="SUPFAM" id="SSF52540">
    <property type="entry name" value="P-loop containing nucleoside triphosphate hydrolases"/>
    <property type="match status" value="1"/>
</dbReference>
<organism evidence="4 5">
    <name type="scientific">Planktothrix agardhii CCAP 1459/11A</name>
    <dbReference type="NCBI Taxonomy" id="282420"/>
    <lineage>
        <taxon>Bacteria</taxon>
        <taxon>Bacillati</taxon>
        <taxon>Cyanobacteriota</taxon>
        <taxon>Cyanophyceae</taxon>
        <taxon>Oscillatoriophycideae</taxon>
        <taxon>Oscillatoriales</taxon>
        <taxon>Microcoleaceae</taxon>
        <taxon>Planktothrix</taxon>
    </lineage>
</organism>
<protein>
    <recommendedName>
        <fullName evidence="3">Polyphosphate kinase-2-related domain-containing protein</fullName>
    </recommendedName>
</protein>
<name>A0A4P5ZZ54_PLAAG</name>
<evidence type="ECO:0000313" key="4">
    <source>
        <dbReference type="EMBL" id="GDZ93957.1"/>
    </source>
</evidence>
<dbReference type="PANTHER" id="PTHR34383:SF3">
    <property type="entry name" value="POLYPHOSPHATE:AMP PHOSPHOTRANSFERASE"/>
    <property type="match status" value="1"/>
</dbReference>
<proteinExistence type="predicted"/>
<evidence type="ECO:0000313" key="5">
    <source>
        <dbReference type="Proteomes" id="UP000299794"/>
    </source>
</evidence>
<dbReference type="PANTHER" id="PTHR34383">
    <property type="entry name" value="POLYPHOSPHATE:AMP PHOSPHOTRANSFERASE-RELATED"/>
    <property type="match status" value="1"/>
</dbReference>
<dbReference type="NCBIfam" id="TIGR03709">
    <property type="entry name" value="PPK2_rel_1"/>
    <property type="match status" value="1"/>
</dbReference>
<dbReference type="GO" id="GO:0008976">
    <property type="term" value="F:polyphosphate kinase activity"/>
    <property type="evidence" value="ECO:0007669"/>
    <property type="project" value="InterPro"/>
</dbReference>
<dbReference type="Gene3D" id="3.40.50.300">
    <property type="entry name" value="P-loop containing nucleotide triphosphate hydrolases"/>
    <property type="match status" value="1"/>
</dbReference>
<dbReference type="AlphaFoldDB" id="A0A4P5ZZ54"/>
<keyword evidence="2" id="KW-0418">Kinase</keyword>
<evidence type="ECO:0000259" key="3">
    <source>
        <dbReference type="Pfam" id="PF03976"/>
    </source>
</evidence>
<dbReference type="PIRSF" id="PIRSF028756">
    <property type="entry name" value="PPK2_prd"/>
    <property type="match status" value="1"/>
</dbReference>
<gene>
    <name evidence="4" type="ORF">PA905_19070</name>
</gene>
<dbReference type="GO" id="GO:0006797">
    <property type="term" value="P:polyphosphate metabolic process"/>
    <property type="evidence" value="ECO:0007669"/>
    <property type="project" value="InterPro"/>
</dbReference>
<evidence type="ECO:0000256" key="1">
    <source>
        <dbReference type="ARBA" id="ARBA00022679"/>
    </source>
</evidence>